<dbReference type="EMBL" id="AACBVJ010000012">
    <property type="protein sequence ID" value="EAJ9197881.1"/>
    <property type="molecule type" value="Genomic_DNA"/>
</dbReference>
<dbReference type="Proteomes" id="UP000382436">
    <property type="component" value="Unassembled WGS sequence"/>
</dbReference>
<reference evidence="1 2" key="1">
    <citation type="submission" date="2018-05" db="EMBL/GenBank/DDBJ databases">
        <authorList>
            <consortium name="PulseNet: The National Subtyping Network for Foodborne Disease Surveillance"/>
            <person name="Tarr C.L."/>
            <person name="Trees E."/>
            <person name="Katz L.S."/>
            <person name="Carleton-Romer H.A."/>
            <person name="Stroika S."/>
            <person name="Kucerova Z."/>
            <person name="Roache K.F."/>
            <person name="Sabol A.L."/>
            <person name="Besser J."/>
            <person name="Gerner-Smidt P."/>
        </authorList>
    </citation>
    <scope>NUCLEOTIDE SEQUENCE [LARGE SCALE GENOMIC DNA]</scope>
    <source>
        <strain evidence="1 2">PNUSAC001435</strain>
    </source>
</reference>
<keyword evidence="1" id="KW-0808">Transferase</keyword>
<feature type="non-terminal residue" evidence="1">
    <location>
        <position position="1"/>
    </location>
</feature>
<evidence type="ECO:0000313" key="1">
    <source>
        <dbReference type="EMBL" id="EAJ9197881.1"/>
    </source>
</evidence>
<dbReference type="AlphaFoldDB" id="A0A690LR95"/>
<gene>
    <name evidence="1" type="ORF">BZ274_06830</name>
</gene>
<accession>A0A690LR95</accession>
<name>A0A690LR95_CAMCO</name>
<proteinExistence type="predicted"/>
<keyword evidence="1" id="KW-0548">Nucleotidyltransferase</keyword>
<comment type="caution">
    <text evidence="1">The sequence shown here is derived from an EMBL/GenBank/DDBJ whole genome shotgun (WGS) entry which is preliminary data.</text>
</comment>
<evidence type="ECO:0000313" key="2">
    <source>
        <dbReference type="Proteomes" id="UP000382436"/>
    </source>
</evidence>
<sequence>HFVEFEDESPFLNLNFYQEYEQFKSEYE</sequence>
<organism evidence="1 2">
    <name type="scientific">Campylobacter coli</name>
    <dbReference type="NCBI Taxonomy" id="195"/>
    <lineage>
        <taxon>Bacteria</taxon>
        <taxon>Pseudomonadati</taxon>
        <taxon>Campylobacterota</taxon>
        <taxon>Epsilonproteobacteria</taxon>
        <taxon>Campylobacterales</taxon>
        <taxon>Campylobacteraceae</taxon>
        <taxon>Campylobacter</taxon>
    </lineage>
</organism>
<dbReference type="GO" id="GO:0016779">
    <property type="term" value="F:nucleotidyltransferase activity"/>
    <property type="evidence" value="ECO:0007669"/>
    <property type="project" value="UniProtKB-KW"/>
</dbReference>
<protein>
    <submittedName>
        <fullName evidence="1">Molybdenum cofactor guanylyltransferase</fullName>
    </submittedName>
</protein>